<feature type="domain" description="Response regulatory" evidence="2">
    <location>
        <begin position="16"/>
        <end position="132"/>
    </location>
</feature>
<dbReference type="Gene3D" id="3.40.50.2300">
    <property type="match status" value="1"/>
</dbReference>
<dbReference type="Pfam" id="PF07228">
    <property type="entry name" value="SpoIIE"/>
    <property type="match status" value="1"/>
</dbReference>
<dbReference type="PANTHER" id="PTHR43156">
    <property type="entry name" value="STAGE II SPORULATION PROTEIN E-RELATED"/>
    <property type="match status" value="1"/>
</dbReference>
<name>A0A3B0WPU1_9ZZZZ</name>
<dbReference type="Gene3D" id="3.60.40.10">
    <property type="entry name" value="PPM-type phosphatase domain"/>
    <property type="match status" value="1"/>
</dbReference>
<evidence type="ECO:0000259" key="2">
    <source>
        <dbReference type="PROSITE" id="PS50110"/>
    </source>
</evidence>
<dbReference type="SMART" id="SM00331">
    <property type="entry name" value="PP2C_SIG"/>
    <property type="match status" value="1"/>
</dbReference>
<protein>
    <submittedName>
        <fullName evidence="3">Serine phosphatase RsbU, regulator of sigma subunit</fullName>
    </submittedName>
</protein>
<dbReference type="EMBL" id="UOFD01000057">
    <property type="protein sequence ID" value="VAW53072.1"/>
    <property type="molecule type" value="Genomic_DNA"/>
</dbReference>
<dbReference type="Pfam" id="PF00072">
    <property type="entry name" value="Response_reg"/>
    <property type="match status" value="1"/>
</dbReference>
<evidence type="ECO:0000256" key="1">
    <source>
        <dbReference type="ARBA" id="ARBA00022801"/>
    </source>
</evidence>
<dbReference type="InterPro" id="IPR001789">
    <property type="entry name" value="Sig_transdc_resp-reg_receiver"/>
</dbReference>
<dbReference type="GO" id="GO:0000160">
    <property type="term" value="P:phosphorelay signal transduction system"/>
    <property type="evidence" value="ECO:0007669"/>
    <property type="project" value="InterPro"/>
</dbReference>
<proteinExistence type="predicted"/>
<dbReference type="InterPro" id="IPR036457">
    <property type="entry name" value="PPM-type-like_dom_sf"/>
</dbReference>
<sequence length="573" mass="64029">MNGISIDNLATATKNFALLVSVSDEIISTVETMLAATGFPSLIAKTDEQVFCYLEQQKISIILIDSTLSYVSCNQFIFTLRNNSSVQNIPIIIFASIKDETQLENCMSAGNVGVLFKPFTALALSNKIATLEKIAELKRLYKGSLNEQIVARRILNNAIDERTTKFGEIELLLRSKAIFSGDLFLTARHPDGSVNVLLADFTGHGLPSAIGALPVADVFCTMTDKGFELGYILENVNKKLHTLLPTSMFMACSVLNISNDLKQVKIWNGGMPDIYIREYKTGGVRHKIASSEIPLGITETISNQYKFKCIDLTPGDQIILFTDGLVESLNRDDDMFGEHRLEACLQKHNKDQSVFTALINTFDEFRGDIVAMDDIALVCIPCTSKLMYVNNIDISKEMHIACSEDNRWHWYLELAGLSLYEINPVHYVIAEIHKISGRSINTEKLSDIISVLYKNVIEHEQHEDSSQVTNLYKVRKTCINSGDAYIKIGIKKVYHNAVPALLIHMEDSGKALAQDDLLNLLDNISNNTSNNTEPHDEEFPLVYELNKLSGKKGFGNRFEAIIFENNRLVSDYG</sequence>
<dbReference type="PANTHER" id="PTHR43156:SF2">
    <property type="entry name" value="STAGE II SPORULATION PROTEIN E"/>
    <property type="match status" value="1"/>
</dbReference>
<evidence type="ECO:0000313" key="3">
    <source>
        <dbReference type="EMBL" id="VAW53072.1"/>
    </source>
</evidence>
<dbReference type="PROSITE" id="PS50110">
    <property type="entry name" value="RESPONSE_REGULATORY"/>
    <property type="match status" value="1"/>
</dbReference>
<gene>
    <name evidence="3" type="ORF">MNBD_GAMMA06-1937</name>
</gene>
<organism evidence="3">
    <name type="scientific">hydrothermal vent metagenome</name>
    <dbReference type="NCBI Taxonomy" id="652676"/>
    <lineage>
        <taxon>unclassified sequences</taxon>
        <taxon>metagenomes</taxon>
        <taxon>ecological metagenomes</taxon>
    </lineage>
</organism>
<dbReference type="InterPro" id="IPR001932">
    <property type="entry name" value="PPM-type_phosphatase-like_dom"/>
</dbReference>
<dbReference type="AlphaFoldDB" id="A0A3B0WPU1"/>
<accession>A0A3B0WPU1</accession>
<reference evidence="3" key="1">
    <citation type="submission" date="2018-06" db="EMBL/GenBank/DDBJ databases">
        <authorList>
            <person name="Zhirakovskaya E."/>
        </authorList>
    </citation>
    <scope>NUCLEOTIDE SEQUENCE</scope>
</reference>
<keyword evidence="1" id="KW-0378">Hydrolase</keyword>
<dbReference type="GO" id="GO:0016791">
    <property type="term" value="F:phosphatase activity"/>
    <property type="evidence" value="ECO:0007669"/>
    <property type="project" value="TreeGrafter"/>
</dbReference>
<dbReference type="SUPFAM" id="SSF52172">
    <property type="entry name" value="CheY-like"/>
    <property type="match status" value="1"/>
</dbReference>
<dbReference type="InterPro" id="IPR052016">
    <property type="entry name" value="Bact_Sigma-Reg"/>
</dbReference>
<dbReference type="InterPro" id="IPR011006">
    <property type="entry name" value="CheY-like_superfamily"/>
</dbReference>